<feature type="transmembrane region" description="Helical" evidence="2">
    <location>
        <begin position="136"/>
        <end position="158"/>
    </location>
</feature>
<evidence type="ECO:0000256" key="2">
    <source>
        <dbReference type="SAM" id="Phobius"/>
    </source>
</evidence>
<keyword evidence="2" id="KW-0472">Membrane</keyword>
<feature type="region of interest" description="Disordered" evidence="1">
    <location>
        <begin position="440"/>
        <end position="479"/>
    </location>
</feature>
<organism evidence="3 4">
    <name type="scientific">Dimargaris cristalligena</name>
    <dbReference type="NCBI Taxonomy" id="215637"/>
    <lineage>
        <taxon>Eukaryota</taxon>
        <taxon>Fungi</taxon>
        <taxon>Fungi incertae sedis</taxon>
        <taxon>Zoopagomycota</taxon>
        <taxon>Kickxellomycotina</taxon>
        <taxon>Dimargaritomycetes</taxon>
        <taxon>Dimargaritales</taxon>
        <taxon>Dimargaritaceae</taxon>
        <taxon>Dimargaris</taxon>
    </lineage>
</organism>
<evidence type="ECO:0000256" key="1">
    <source>
        <dbReference type="SAM" id="MobiDB-lite"/>
    </source>
</evidence>
<dbReference type="Proteomes" id="UP000268162">
    <property type="component" value="Unassembled WGS sequence"/>
</dbReference>
<evidence type="ECO:0000313" key="3">
    <source>
        <dbReference type="EMBL" id="RKP37915.1"/>
    </source>
</evidence>
<evidence type="ECO:0000313" key="4">
    <source>
        <dbReference type="Proteomes" id="UP000268162"/>
    </source>
</evidence>
<feature type="region of interest" description="Disordered" evidence="1">
    <location>
        <begin position="276"/>
        <end position="301"/>
    </location>
</feature>
<feature type="transmembrane region" description="Helical" evidence="2">
    <location>
        <begin position="95"/>
        <end position="115"/>
    </location>
</feature>
<gene>
    <name evidence="3" type="ORF">BJ085DRAFT_32672</name>
</gene>
<dbReference type="AlphaFoldDB" id="A0A4P9ZWA0"/>
<proteinExistence type="predicted"/>
<keyword evidence="2" id="KW-0812">Transmembrane</keyword>
<sequence length="618" mass="67253">MANRTHRLSTDLEIVKRNELGCLIYPSVVDNIFTACAEHLSPSTAPGSGGGEGWPIHITRLFGPLQRLNPRRINRTFEPFAGHFHYLVDSLQGTVALLLLLLPEMIHVMTSMVLFGSSARLSVAARRTIDMKFPQLLHGLLALAILWKEIFSLCAVVVPSELHRLVPKVNQQLVHLHRQGFATLNQVGHEFTLLWCRWRYLNDPRQMVSMERMTENQTTYLGIYTKLESVLKIFILSIKAVDSARCIEQCPPLALDLFIPFETNPLLKDGTPLAASSPQLPISRDQSHPSVSFAPNHPHYRPPPRTALFPAKPALEQSSGTASLRELIRTASVHRGPKNMGSHKLTRKRHISLPFLGQHFHTQSGGPPVVTAAAATAAGVAGVTQGSALGITSLDYQHPNASTETNLFSSTQVQLRQRKTATGGKVELGETAKAGIASILIPTSPGSEPKRKASVGHLKAESKKVSDPSGGGNGGSTTATVKPWVRFKSYLLKWTRRNRDPVTPPSTPLPAQRTGIDEDREENRITDEVYPTTATTTISTSTSSPCPSGSPTIPVLSNSPLLAPLPVPPPIGSLTTASETEWAIVNRPAESSMANLLAPYHSAFEYQARLFNVGGKSP</sequence>
<dbReference type="EMBL" id="ML002430">
    <property type="protein sequence ID" value="RKP37915.1"/>
    <property type="molecule type" value="Genomic_DNA"/>
</dbReference>
<protein>
    <submittedName>
        <fullName evidence="3">Uncharacterized protein</fullName>
    </submittedName>
</protein>
<keyword evidence="2" id="KW-1133">Transmembrane helix</keyword>
<reference evidence="4" key="1">
    <citation type="journal article" date="2018" name="Nat. Microbiol.">
        <title>Leveraging single-cell genomics to expand the fungal tree of life.</title>
        <authorList>
            <person name="Ahrendt S.R."/>
            <person name="Quandt C.A."/>
            <person name="Ciobanu D."/>
            <person name="Clum A."/>
            <person name="Salamov A."/>
            <person name="Andreopoulos B."/>
            <person name="Cheng J.F."/>
            <person name="Woyke T."/>
            <person name="Pelin A."/>
            <person name="Henrissat B."/>
            <person name="Reynolds N.K."/>
            <person name="Benny G.L."/>
            <person name="Smith M.E."/>
            <person name="James T.Y."/>
            <person name="Grigoriev I.V."/>
        </authorList>
    </citation>
    <scope>NUCLEOTIDE SEQUENCE [LARGE SCALE GENOMIC DNA]</scope>
    <source>
        <strain evidence="4">RSA 468</strain>
    </source>
</reference>
<name>A0A4P9ZWA0_9FUNG</name>
<keyword evidence="4" id="KW-1185">Reference proteome</keyword>
<accession>A0A4P9ZWA0</accession>